<dbReference type="OrthoDB" id="8954808at2759"/>
<dbReference type="Proteomes" id="UP000192220">
    <property type="component" value="Unplaced"/>
</dbReference>
<name>A0A2I4CWJ2_AUSLI</name>
<organism evidence="2 3">
    <name type="scientific">Austrofundulus limnaeus</name>
    <name type="common">Annual killifish</name>
    <dbReference type="NCBI Taxonomy" id="52670"/>
    <lineage>
        <taxon>Eukaryota</taxon>
        <taxon>Metazoa</taxon>
        <taxon>Chordata</taxon>
        <taxon>Craniata</taxon>
        <taxon>Vertebrata</taxon>
        <taxon>Euteleostomi</taxon>
        <taxon>Actinopterygii</taxon>
        <taxon>Neopterygii</taxon>
        <taxon>Teleostei</taxon>
        <taxon>Neoteleostei</taxon>
        <taxon>Acanthomorphata</taxon>
        <taxon>Ovalentaria</taxon>
        <taxon>Atherinomorphae</taxon>
        <taxon>Cyprinodontiformes</taxon>
        <taxon>Rivulidae</taxon>
        <taxon>Austrofundulus</taxon>
    </lineage>
</organism>
<dbReference type="PANTHER" id="PTHR22442">
    <property type="match status" value="1"/>
</dbReference>
<keyword evidence="2" id="KW-1185">Reference proteome</keyword>
<protein>
    <submittedName>
        <fullName evidence="3">Protein FAM169B</fullName>
    </submittedName>
</protein>
<gene>
    <name evidence="3" type="primary">fam169b</name>
</gene>
<evidence type="ECO:0000313" key="2">
    <source>
        <dbReference type="Proteomes" id="UP000192220"/>
    </source>
</evidence>
<dbReference type="CTD" id="434197"/>
<reference evidence="3" key="1">
    <citation type="submission" date="2025-08" db="UniProtKB">
        <authorList>
            <consortium name="RefSeq"/>
        </authorList>
    </citation>
    <scope>IDENTIFICATION</scope>
</reference>
<dbReference type="KEGG" id="alim:106532768"/>
<sequence>MYPVDLPPVDGTELLSAPRLYLTSLNATSCKNKWFQSQTTKVAITTANIRQLQLFEGDHPPHVLLALHPPEDPTQVVGLYLRDKWWRLDDVLRTSNKSRRGFLSAQSITERVIVFLLSQVVERSSSPGEASFSLHPPTESCKVLWTDSQAVGFYTVKRKGSLCESWSSRCYLLPVLDTVLVRRSCRRRGFGLQILEDFCSSFSSEEFLGLSSPLSPSMAAVVRRFLQEHEEHRERLYEVEAPGGWAQRRNIWLSLQLGHYPSKQQECGEDSTPFSTCNSNTPLLHINRRDVNHGQLSQSGEISESGCFPAAHSDELDFKSPNGPRIAERTLKSKIVSSKQRSRESPEETQEQSKRARRTKVSL</sequence>
<feature type="compositionally biased region" description="Basic and acidic residues" evidence="1">
    <location>
        <begin position="341"/>
        <end position="354"/>
    </location>
</feature>
<dbReference type="InterPro" id="IPR029625">
    <property type="entry name" value="FAM169"/>
</dbReference>
<evidence type="ECO:0000256" key="1">
    <source>
        <dbReference type="SAM" id="MobiDB-lite"/>
    </source>
</evidence>
<dbReference type="STRING" id="52670.A0A2I4CWJ2"/>
<feature type="region of interest" description="Disordered" evidence="1">
    <location>
        <begin position="313"/>
        <end position="363"/>
    </location>
</feature>
<dbReference type="InParanoid" id="A0A2I4CWJ2"/>
<proteinExistence type="predicted"/>
<accession>A0A2I4CWJ2</accession>
<dbReference type="RefSeq" id="XP_013884357.1">
    <property type="nucleotide sequence ID" value="XM_014028903.1"/>
</dbReference>
<dbReference type="AlphaFoldDB" id="A0A2I4CWJ2"/>
<dbReference type="PANTHER" id="PTHR22442:SF4">
    <property type="entry name" value="PROTEIN FAM169BP"/>
    <property type="match status" value="1"/>
</dbReference>
<evidence type="ECO:0000313" key="3">
    <source>
        <dbReference type="RefSeq" id="XP_013884357.1"/>
    </source>
</evidence>